<keyword evidence="4" id="KW-1185">Reference proteome</keyword>
<dbReference type="Proteomes" id="UP000735302">
    <property type="component" value="Unassembled WGS sequence"/>
</dbReference>
<evidence type="ECO:0000313" key="3">
    <source>
        <dbReference type="EMBL" id="GFO31911.1"/>
    </source>
</evidence>
<comment type="caution">
    <text evidence="3">The sequence shown here is derived from an EMBL/GenBank/DDBJ whole genome shotgun (WGS) entry which is preliminary data.</text>
</comment>
<accession>A0AAV4CGG5</accession>
<feature type="domain" description="CCHC-type" evidence="2">
    <location>
        <begin position="63"/>
        <end position="78"/>
    </location>
</feature>
<proteinExistence type="predicted"/>
<dbReference type="Gene3D" id="4.10.60.10">
    <property type="entry name" value="Zinc finger, CCHC-type"/>
    <property type="match status" value="1"/>
</dbReference>
<keyword evidence="1" id="KW-0863">Zinc-finger</keyword>
<dbReference type="SUPFAM" id="SSF57756">
    <property type="entry name" value="Retrovirus zinc finger-like domains"/>
    <property type="match status" value="1"/>
</dbReference>
<evidence type="ECO:0000313" key="4">
    <source>
        <dbReference type="Proteomes" id="UP000735302"/>
    </source>
</evidence>
<dbReference type="EMBL" id="BLXT01006489">
    <property type="protein sequence ID" value="GFO31911.1"/>
    <property type="molecule type" value="Genomic_DNA"/>
</dbReference>
<dbReference type="GO" id="GO:0008270">
    <property type="term" value="F:zinc ion binding"/>
    <property type="evidence" value="ECO:0007669"/>
    <property type="project" value="UniProtKB-KW"/>
</dbReference>
<sequence>MFELDLYARYLDLGARLDRSGNDLAVDRNRSSFNTRSVDKGQQFRPNLRCGSSVAAIRNDVTCYRCGGKGHVRRECPSCSKEANSACSGPKLPSHCCAAKSGCDRRGKLKIESCKVFDRVSTLLRGSGCKSLVPPDCYTGRSMLVNTFCWKNKLFTICIVIIQTPYFSGDAEACLLDHPIADDILGNINGLNSVGSLSYDSYSSAVFPDSSIACVVTRAQASKSSVINESSISDTPTHFDVLAPFSDLPVRQREDPSLAPWFKRVDLPPVAGVSFRIEDGLIRRLHAKSEFATVQTTLYYCST</sequence>
<dbReference type="InterPro" id="IPR001878">
    <property type="entry name" value="Znf_CCHC"/>
</dbReference>
<dbReference type="SMART" id="SM00343">
    <property type="entry name" value="ZnF_C2HC"/>
    <property type="match status" value="1"/>
</dbReference>
<organism evidence="3 4">
    <name type="scientific">Plakobranchus ocellatus</name>
    <dbReference type="NCBI Taxonomy" id="259542"/>
    <lineage>
        <taxon>Eukaryota</taxon>
        <taxon>Metazoa</taxon>
        <taxon>Spiralia</taxon>
        <taxon>Lophotrochozoa</taxon>
        <taxon>Mollusca</taxon>
        <taxon>Gastropoda</taxon>
        <taxon>Heterobranchia</taxon>
        <taxon>Euthyneura</taxon>
        <taxon>Panpulmonata</taxon>
        <taxon>Sacoglossa</taxon>
        <taxon>Placobranchoidea</taxon>
        <taxon>Plakobranchidae</taxon>
        <taxon>Plakobranchus</taxon>
    </lineage>
</organism>
<dbReference type="GO" id="GO:0003676">
    <property type="term" value="F:nucleic acid binding"/>
    <property type="evidence" value="ECO:0007669"/>
    <property type="project" value="InterPro"/>
</dbReference>
<reference evidence="3 4" key="1">
    <citation type="journal article" date="2021" name="Elife">
        <title>Chloroplast acquisition without the gene transfer in kleptoplastic sea slugs, Plakobranchus ocellatus.</title>
        <authorList>
            <person name="Maeda T."/>
            <person name="Takahashi S."/>
            <person name="Yoshida T."/>
            <person name="Shimamura S."/>
            <person name="Takaki Y."/>
            <person name="Nagai Y."/>
            <person name="Toyoda A."/>
            <person name="Suzuki Y."/>
            <person name="Arimoto A."/>
            <person name="Ishii H."/>
            <person name="Satoh N."/>
            <person name="Nishiyama T."/>
            <person name="Hasebe M."/>
            <person name="Maruyama T."/>
            <person name="Minagawa J."/>
            <person name="Obokata J."/>
            <person name="Shigenobu S."/>
        </authorList>
    </citation>
    <scope>NUCLEOTIDE SEQUENCE [LARGE SCALE GENOMIC DNA]</scope>
</reference>
<evidence type="ECO:0000256" key="1">
    <source>
        <dbReference type="PROSITE-ProRule" id="PRU00047"/>
    </source>
</evidence>
<keyword evidence="1" id="KW-0862">Zinc</keyword>
<dbReference type="Pfam" id="PF00098">
    <property type="entry name" value="zf-CCHC"/>
    <property type="match status" value="1"/>
</dbReference>
<dbReference type="AlphaFoldDB" id="A0AAV4CGG5"/>
<protein>
    <recommendedName>
        <fullName evidence="2">CCHC-type domain-containing protein</fullName>
    </recommendedName>
</protein>
<gene>
    <name evidence="3" type="ORF">PoB_005841600</name>
</gene>
<dbReference type="PROSITE" id="PS50158">
    <property type="entry name" value="ZF_CCHC"/>
    <property type="match status" value="1"/>
</dbReference>
<dbReference type="InterPro" id="IPR036875">
    <property type="entry name" value="Znf_CCHC_sf"/>
</dbReference>
<keyword evidence="1" id="KW-0479">Metal-binding</keyword>
<evidence type="ECO:0000259" key="2">
    <source>
        <dbReference type="PROSITE" id="PS50158"/>
    </source>
</evidence>
<name>A0AAV4CGG5_9GAST</name>